<feature type="compositionally biased region" description="Basic and acidic residues" evidence="1">
    <location>
        <begin position="491"/>
        <end position="507"/>
    </location>
</feature>
<name>A0A9Q1KHX4_9CARY</name>
<dbReference type="PANTHER" id="PTHR32091:SF4">
    <property type="entry name" value="OS07G0546100 PROTEIN"/>
    <property type="match status" value="1"/>
</dbReference>
<evidence type="ECO:0000313" key="2">
    <source>
        <dbReference type="EMBL" id="KAJ8443057.1"/>
    </source>
</evidence>
<evidence type="ECO:0000256" key="1">
    <source>
        <dbReference type="SAM" id="MobiDB-lite"/>
    </source>
</evidence>
<dbReference type="EMBL" id="JAKOGI010000127">
    <property type="protein sequence ID" value="KAJ8443057.1"/>
    <property type="molecule type" value="Genomic_DNA"/>
</dbReference>
<dbReference type="Proteomes" id="UP001153076">
    <property type="component" value="Unassembled WGS sequence"/>
</dbReference>
<dbReference type="PANTHER" id="PTHR32091">
    <property type="entry name" value="EUKARYOTIC TRANSLATION INITIATION FACTOR 4B"/>
    <property type="match status" value="1"/>
</dbReference>
<feature type="compositionally biased region" description="Polar residues" evidence="1">
    <location>
        <begin position="648"/>
        <end position="660"/>
    </location>
</feature>
<feature type="region of interest" description="Disordered" evidence="1">
    <location>
        <begin position="619"/>
        <end position="660"/>
    </location>
</feature>
<dbReference type="OrthoDB" id="48651at2759"/>
<feature type="compositionally biased region" description="Basic and acidic residues" evidence="1">
    <location>
        <begin position="550"/>
        <end position="591"/>
    </location>
</feature>
<feature type="compositionally biased region" description="Basic and acidic residues" evidence="1">
    <location>
        <begin position="532"/>
        <end position="543"/>
    </location>
</feature>
<protein>
    <submittedName>
        <fullName evidence="2">Uncharacterized protein</fullName>
    </submittedName>
</protein>
<sequence>MSKKKAFSGNTMTLKDFHGGSIPSDIPLPSAPGVFRDYRFLDVIDSFAFELMIVRPADRPSYDRPSSWGNPVGRSDHRLRPSSSGSMRSLDDKTPFLTSSANIGRNFDEDERKPLDGALGPRRTVSDESFRTPVVRSEPRGEVGRFTGQHALGPVVPQVGPVSANSYSARVVEGGHVGVNSRPLSGGGGDSGLYTNAWGVRKEAVAVAETVSSPWTGQNSVSKFAQASAIDQISSGRWQTKPMHQPADIEVIRRSESPDGLYGRENGSYSDLNFVSEKEYNEASLVRHVERCLAVDEGFHGVVKEMSDVERVHSPALSDGKEKSSVLYINEGQPAYPDAEHGGSDSQLHPEVSERPKLKLLPRTKPLDAPEPFSVDHKQPMISSRLETGGNIHGNGTHVKPGVISGDASHVKPQMSSEAANRLVERPKLNLKPRSQPLHHSIGSTQKERVAVFGGARPREMALIASDILFHLGCWVNKVLKERGVDDVANSHEEVRSPIRMKSDVPRTETPPALANTSRHGEKTENLPADQRTGRGPERREPRAPVQKPDVQRKNWRNDNWRNRDPEKHHQQERERAPSPETWRKPVEVEQPKPNNSDTSGLRFGKAVSAAELVQAFSRSVPEPKPVEQFSGQRGLPGRSEIPFSRLTGPTPTRAQINGY</sequence>
<proteinExistence type="predicted"/>
<dbReference type="GO" id="GO:0003729">
    <property type="term" value="F:mRNA binding"/>
    <property type="evidence" value="ECO:0007669"/>
    <property type="project" value="TreeGrafter"/>
</dbReference>
<comment type="caution">
    <text evidence="2">The sequence shown here is derived from an EMBL/GenBank/DDBJ whole genome shotgun (WGS) entry which is preliminary data.</text>
</comment>
<keyword evidence="3" id="KW-1185">Reference proteome</keyword>
<feature type="region of interest" description="Disordered" evidence="1">
    <location>
        <begin position="491"/>
        <end position="602"/>
    </location>
</feature>
<gene>
    <name evidence="2" type="ORF">Cgig2_004262</name>
</gene>
<accession>A0A9Q1KHX4</accession>
<feature type="compositionally biased region" description="Basic and acidic residues" evidence="1">
    <location>
        <begin position="106"/>
        <end position="115"/>
    </location>
</feature>
<evidence type="ECO:0000313" key="3">
    <source>
        <dbReference type="Proteomes" id="UP001153076"/>
    </source>
</evidence>
<organism evidence="2 3">
    <name type="scientific">Carnegiea gigantea</name>
    <dbReference type="NCBI Taxonomy" id="171969"/>
    <lineage>
        <taxon>Eukaryota</taxon>
        <taxon>Viridiplantae</taxon>
        <taxon>Streptophyta</taxon>
        <taxon>Embryophyta</taxon>
        <taxon>Tracheophyta</taxon>
        <taxon>Spermatophyta</taxon>
        <taxon>Magnoliopsida</taxon>
        <taxon>eudicotyledons</taxon>
        <taxon>Gunneridae</taxon>
        <taxon>Pentapetalae</taxon>
        <taxon>Caryophyllales</taxon>
        <taxon>Cactineae</taxon>
        <taxon>Cactaceae</taxon>
        <taxon>Cactoideae</taxon>
        <taxon>Echinocereeae</taxon>
        <taxon>Carnegiea</taxon>
    </lineage>
</organism>
<feature type="region of interest" description="Disordered" evidence="1">
    <location>
        <begin position="60"/>
        <end position="129"/>
    </location>
</feature>
<dbReference type="InterPro" id="IPR010433">
    <property type="entry name" value="EIF-4B_pln"/>
</dbReference>
<dbReference type="AlphaFoldDB" id="A0A9Q1KHX4"/>
<reference evidence="2" key="1">
    <citation type="submission" date="2022-04" db="EMBL/GenBank/DDBJ databases">
        <title>Carnegiea gigantea Genome sequencing and assembly v2.</title>
        <authorList>
            <person name="Copetti D."/>
            <person name="Sanderson M.J."/>
            <person name="Burquez A."/>
            <person name="Wojciechowski M.F."/>
        </authorList>
    </citation>
    <scope>NUCLEOTIDE SEQUENCE</scope>
    <source>
        <strain evidence="2">SGP5-SGP5p</strain>
        <tissue evidence="2">Aerial part</tissue>
    </source>
</reference>
<dbReference type="GO" id="GO:0003743">
    <property type="term" value="F:translation initiation factor activity"/>
    <property type="evidence" value="ECO:0007669"/>
    <property type="project" value="InterPro"/>
</dbReference>